<comment type="caution">
    <text evidence="2">The sequence shown here is derived from an EMBL/GenBank/DDBJ whole genome shotgun (WGS) entry which is preliminary data.</text>
</comment>
<evidence type="ECO:0000313" key="2">
    <source>
        <dbReference type="EMBL" id="CAL8142935.1"/>
    </source>
</evidence>
<dbReference type="Gene3D" id="3.20.20.140">
    <property type="entry name" value="Metal-dependent hydrolases"/>
    <property type="match status" value="1"/>
</dbReference>
<dbReference type="InterPro" id="IPR032466">
    <property type="entry name" value="Metal_Hydrolase"/>
</dbReference>
<dbReference type="PANTHER" id="PTHR11359:SF0">
    <property type="entry name" value="AMP DEAMINASE"/>
    <property type="match status" value="1"/>
</dbReference>
<keyword evidence="3" id="KW-1185">Reference proteome</keyword>
<dbReference type="Pfam" id="PF19326">
    <property type="entry name" value="AMP_deaminase"/>
    <property type="match status" value="1"/>
</dbReference>
<comment type="similarity">
    <text evidence="1">Belongs to the metallo-dependent hydrolases superfamily. Adenosine and AMP deaminases family.</text>
</comment>
<dbReference type="Proteomes" id="UP001642540">
    <property type="component" value="Unassembled WGS sequence"/>
</dbReference>
<dbReference type="InterPro" id="IPR006329">
    <property type="entry name" value="AMPD"/>
</dbReference>
<dbReference type="Gene3D" id="4.10.800.20">
    <property type="match status" value="1"/>
</dbReference>
<accession>A0ABP1S480</accession>
<dbReference type="PANTHER" id="PTHR11359">
    <property type="entry name" value="AMP DEAMINASE"/>
    <property type="match status" value="1"/>
</dbReference>
<organism evidence="2 3">
    <name type="scientific">Orchesella dallaii</name>
    <dbReference type="NCBI Taxonomy" id="48710"/>
    <lineage>
        <taxon>Eukaryota</taxon>
        <taxon>Metazoa</taxon>
        <taxon>Ecdysozoa</taxon>
        <taxon>Arthropoda</taxon>
        <taxon>Hexapoda</taxon>
        <taxon>Collembola</taxon>
        <taxon>Entomobryomorpha</taxon>
        <taxon>Entomobryoidea</taxon>
        <taxon>Orchesellidae</taxon>
        <taxon>Orchesellinae</taxon>
        <taxon>Orchesella</taxon>
    </lineage>
</organism>
<gene>
    <name evidence="2" type="ORF">ODALV1_LOCUS29195</name>
</gene>
<sequence>MKIDNHCHCAGCAVASILLKHIQAKFDNYPGIIWINQLGEAFTIKDIFAQIGVTDSEKITEKLLDIKADETCWRNFPNFRLKFIPCGLPTLRDAFLRTDNMNGGEWYGDIIKEVYFNVKATGCQGVELRITIHGRYLYEWVELAKCDESFKKASGRNTDVDSYGSYLRNVFAPLFENSAKDLSKMTPDEVVLSDCLARVKGFDSVGEEEVNETFVGEWEDPDDWITNKKPPYHYELFHLFSNMAKLNSLRRYH</sequence>
<evidence type="ECO:0000256" key="1">
    <source>
        <dbReference type="ARBA" id="ARBA00006676"/>
    </source>
</evidence>
<protein>
    <submittedName>
        <fullName evidence="2">Uncharacterized protein</fullName>
    </submittedName>
</protein>
<reference evidence="2 3" key="1">
    <citation type="submission" date="2024-08" db="EMBL/GenBank/DDBJ databases">
        <authorList>
            <person name="Cucini C."/>
            <person name="Frati F."/>
        </authorList>
    </citation>
    <scope>NUCLEOTIDE SEQUENCE [LARGE SCALE GENOMIC DNA]</scope>
</reference>
<dbReference type="EMBL" id="CAXLJM020000150">
    <property type="protein sequence ID" value="CAL8142935.1"/>
    <property type="molecule type" value="Genomic_DNA"/>
</dbReference>
<dbReference type="SUPFAM" id="SSF51556">
    <property type="entry name" value="Metallo-dependent hydrolases"/>
    <property type="match status" value="1"/>
</dbReference>
<name>A0ABP1S480_9HEXA</name>
<proteinExistence type="inferred from homology"/>
<evidence type="ECO:0000313" key="3">
    <source>
        <dbReference type="Proteomes" id="UP001642540"/>
    </source>
</evidence>